<keyword evidence="3 5" id="KW-1133">Transmembrane helix</keyword>
<feature type="transmembrane region" description="Helical" evidence="5">
    <location>
        <begin position="200"/>
        <end position="218"/>
    </location>
</feature>
<keyword evidence="4 5" id="KW-0472">Membrane</keyword>
<evidence type="ECO:0000256" key="3">
    <source>
        <dbReference type="ARBA" id="ARBA00022989"/>
    </source>
</evidence>
<dbReference type="EMBL" id="JBHLUX010000039">
    <property type="protein sequence ID" value="MFC0472087.1"/>
    <property type="molecule type" value="Genomic_DNA"/>
</dbReference>
<keyword evidence="7" id="KW-1185">Reference proteome</keyword>
<dbReference type="PANTHER" id="PTHR10361:SF28">
    <property type="entry name" value="P3 PROTEIN-RELATED"/>
    <property type="match status" value="1"/>
</dbReference>
<evidence type="ECO:0000256" key="2">
    <source>
        <dbReference type="ARBA" id="ARBA00022692"/>
    </source>
</evidence>
<feature type="transmembrane region" description="Helical" evidence="5">
    <location>
        <begin position="12"/>
        <end position="31"/>
    </location>
</feature>
<gene>
    <name evidence="6" type="ORF">ACFFHM_16665</name>
</gene>
<dbReference type="RefSeq" id="WP_335960611.1">
    <property type="nucleotide sequence ID" value="NZ_JAXBLX010000011.1"/>
</dbReference>
<evidence type="ECO:0000256" key="5">
    <source>
        <dbReference type="SAM" id="Phobius"/>
    </source>
</evidence>
<evidence type="ECO:0000313" key="6">
    <source>
        <dbReference type="EMBL" id="MFC0472087.1"/>
    </source>
</evidence>
<evidence type="ECO:0000256" key="4">
    <source>
        <dbReference type="ARBA" id="ARBA00023136"/>
    </source>
</evidence>
<feature type="transmembrane region" description="Helical" evidence="5">
    <location>
        <begin position="37"/>
        <end position="55"/>
    </location>
</feature>
<proteinExistence type="predicted"/>
<feature type="transmembrane region" description="Helical" evidence="5">
    <location>
        <begin position="224"/>
        <end position="249"/>
    </location>
</feature>
<dbReference type="InterPro" id="IPR038770">
    <property type="entry name" value="Na+/solute_symporter_sf"/>
</dbReference>
<dbReference type="PANTHER" id="PTHR10361">
    <property type="entry name" value="SODIUM-BILE ACID COTRANSPORTER"/>
    <property type="match status" value="1"/>
</dbReference>
<reference evidence="6 7" key="1">
    <citation type="submission" date="2024-09" db="EMBL/GenBank/DDBJ databases">
        <authorList>
            <person name="Sun Q."/>
            <person name="Mori K."/>
        </authorList>
    </citation>
    <scope>NUCLEOTIDE SEQUENCE [LARGE SCALE GENOMIC DNA]</scope>
    <source>
        <strain evidence="6 7">NCAIM B.02610</strain>
    </source>
</reference>
<feature type="transmembrane region" description="Helical" evidence="5">
    <location>
        <begin position="67"/>
        <end position="90"/>
    </location>
</feature>
<organism evidence="6 7">
    <name type="scientific">Halalkalibacter kiskunsagensis</name>
    <dbReference type="NCBI Taxonomy" id="1548599"/>
    <lineage>
        <taxon>Bacteria</taxon>
        <taxon>Bacillati</taxon>
        <taxon>Bacillota</taxon>
        <taxon>Bacilli</taxon>
        <taxon>Bacillales</taxon>
        <taxon>Bacillaceae</taxon>
        <taxon>Halalkalibacter</taxon>
    </lineage>
</organism>
<accession>A0ABV6KFI2</accession>
<feature type="transmembrane region" description="Helical" evidence="5">
    <location>
        <begin position="270"/>
        <end position="293"/>
    </location>
</feature>
<comment type="caution">
    <text evidence="6">The sequence shown here is derived from an EMBL/GenBank/DDBJ whole genome shotgun (WGS) entry which is preliminary data.</text>
</comment>
<feature type="transmembrane region" description="Helical" evidence="5">
    <location>
        <begin position="158"/>
        <end position="179"/>
    </location>
</feature>
<feature type="transmembrane region" description="Helical" evidence="5">
    <location>
        <begin position="96"/>
        <end position="117"/>
    </location>
</feature>
<dbReference type="Pfam" id="PF01758">
    <property type="entry name" value="SBF"/>
    <property type="match status" value="1"/>
</dbReference>
<name>A0ABV6KFI2_9BACI</name>
<sequence>MLHRLNAFLQYWLPYLTPVTVVLGVTILSGASSFSYLVQWIFAFISFSSCLMLKLQDVKKTISHPLPIIVCLFILQLVIPLLAFGLGTSFFNGDVYTITGLVLAFSIPTGVITLMWVSIFKGNTAVTLAIVLCNTMLSPILVPFTLNILLGAKVTMDASGLMLGLLWMVVVPSLLGLCVNQVIKEKSIKLGTTLAPFSKICMLLVILLNSAVVSPYFKQVNVKIVMIGLLVFMIACFGYVIGLLVARMFRWEKDVAISLAFNSGMRNSGVGSALAITFFPPAVAFPIVIAIVFQQFLASVAGRLAHKYFDRVEKRKVSVDTTNSKAIHG</sequence>
<protein>
    <submittedName>
        <fullName evidence="6">Bile acid:sodium symporter family protein</fullName>
    </submittedName>
</protein>
<evidence type="ECO:0000313" key="7">
    <source>
        <dbReference type="Proteomes" id="UP001589838"/>
    </source>
</evidence>
<dbReference type="InterPro" id="IPR002657">
    <property type="entry name" value="BilAc:Na_symport/Acr3"/>
</dbReference>
<keyword evidence="2 5" id="KW-0812">Transmembrane</keyword>
<feature type="transmembrane region" description="Helical" evidence="5">
    <location>
        <begin position="124"/>
        <end position="146"/>
    </location>
</feature>
<dbReference type="Gene3D" id="1.20.1530.20">
    <property type="match status" value="1"/>
</dbReference>
<dbReference type="InterPro" id="IPR004710">
    <property type="entry name" value="Bilac:Na_transpt"/>
</dbReference>
<evidence type="ECO:0000256" key="1">
    <source>
        <dbReference type="ARBA" id="ARBA00004141"/>
    </source>
</evidence>
<dbReference type="Proteomes" id="UP001589838">
    <property type="component" value="Unassembled WGS sequence"/>
</dbReference>
<comment type="subcellular location">
    <subcellularLocation>
        <location evidence="1">Membrane</location>
        <topology evidence="1">Multi-pass membrane protein</topology>
    </subcellularLocation>
</comment>